<feature type="transmembrane region" description="Helical" evidence="10">
    <location>
        <begin position="126"/>
        <end position="148"/>
    </location>
</feature>
<evidence type="ECO:0000256" key="5">
    <source>
        <dbReference type="ARBA" id="ARBA00022725"/>
    </source>
</evidence>
<feature type="transmembrane region" description="Helical" evidence="10">
    <location>
        <begin position="37"/>
        <end position="57"/>
    </location>
</feature>
<keyword evidence="3 10" id="KW-0716">Sensory transduction</keyword>
<name>A0A1B3B798_SCAPY</name>
<dbReference type="GO" id="GO:0007165">
    <property type="term" value="P:signal transduction"/>
    <property type="evidence" value="ECO:0007669"/>
    <property type="project" value="UniProtKB-KW"/>
</dbReference>
<evidence type="ECO:0000313" key="11">
    <source>
        <dbReference type="EMBL" id="AOE48077.1"/>
    </source>
</evidence>
<reference evidence="11" key="1">
    <citation type="submission" date="2015-12" db="EMBL/GenBank/DDBJ databases">
        <authorList>
            <person name="Shamseldin A."/>
            <person name="Moawad H."/>
            <person name="Abd El-Rahim W.M."/>
            <person name="Sadowsky M.J."/>
        </authorList>
    </citation>
    <scope>NUCLEOTIDE SEQUENCE</scope>
</reference>
<dbReference type="GO" id="GO:0004984">
    <property type="term" value="F:olfactory receptor activity"/>
    <property type="evidence" value="ECO:0007669"/>
    <property type="project" value="InterPro"/>
</dbReference>
<keyword evidence="6 10" id="KW-1133">Transmembrane helix</keyword>
<comment type="similarity">
    <text evidence="10">Belongs to the insect chemoreceptor superfamily. Heteromeric odorant receptor channel (TC 1.A.69) family.</text>
</comment>
<organism evidence="11">
    <name type="scientific">Scaeva pyrastri</name>
    <name type="common">Hoverfly</name>
    <name type="synonym">Musca pyrastri</name>
    <dbReference type="NCBI Taxonomy" id="219539"/>
    <lineage>
        <taxon>Eukaryota</taxon>
        <taxon>Metazoa</taxon>
        <taxon>Ecdysozoa</taxon>
        <taxon>Arthropoda</taxon>
        <taxon>Hexapoda</taxon>
        <taxon>Insecta</taxon>
        <taxon>Pterygota</taxon>
        <taxon>Neoptera</taxon>
        <taxon>Endopterygota</taxon>
        <taxon>Diptera</taxon>
        <taxon>Brachycera</taxon>
        <taxon>Muscomorpha</taxon>
        <taxon>Syrphoidea</taxon>
        <taxon>Syrphidae</taxon>
        <taxon>Syrphinae</taxon>
        <taxon>Syrphini</taxon>
        <taxon>Scaeva</taxon>
    </lineage>
</organism>
<evidence type="ECO:0000256" key="4">
    <source>
        <dbReference type="ARBA" id="ARBA00022692"/>
    </source>
</evidence>
<evidence type="ECO:0000256" key="3">
    <source>
        <dbReference type="ARBA" id="ARBA00022606"/>
    </source>
</evidence>
<feature type="transmembrane region" description="Helical" evidence="10">
    <location>
        <begin position="259"/>
        <end position="279"/>
    </location>
</feature>
<protein>
    <recommendedName>
        <fullName evidence="10">Odorant receptor</fullName>
    </recommendedName>
</protein>
<comment type="subcellular location">
    <subcellularLocation>
        <location evidence="1 10">Cell membrane</location>
        <topology evidence="1 10">Multi-pass membrane protein</topology>
    </subcellularLocation>
</comment>
<evidence type="ECO:0000256" key="2">
    <source>
        <dbReference type="ARBA" id="ARBA00022475"/>
    </source>
</evidence>
<feature type="transmembrane region" description="Helical" evidence="10">
    <location>
        <begin position="285"/>
        <end position="308"/>
    </location>
</feature>
<sequence>MEIGLQIFNRQTKCLRAMGHSLIHQVQESKWQRIPQFFVLFLVVSAQYPMINYAIFHKDDLELVTGCMSIAFTNMLSSIKVLTFLINKIKFLEIINELKTMWQNSGEYGFNYIKGSNIMADRVVNFYFYSVFFTGFYFLLTPLAKIAWAKINHMPIIRELPMPMRFFFDAEHSPVYEYAYIYTGCVTVIVVSYVVAIDGLFIAFAIHLRSHFRLLQHYIENNSFKSNEAAINTNIRSYVKYHSKLLRLAEQICQTFKPIIFVQFLITSLQVCVLVYQLVTNMNNVMIFVVYVAFLVSILIQLLIYCYGGEMLKTESSMVATSVQISKYYNLSPKYRKVLCLVLMRSQKPVIVKAGFYVASLENFMTILKAAMSYITLIQSLEQI</sequence>
<evidence type="ECO:0000256" key="1">
    <source>
        <dbReference type="ARBA" id="ARBA00004651"/>
    </source>
</evidence>
<comment type="caution">
    <text evidence="10">Lacks conserved residue(s) required for the propagation of feature annotation.</text>
</comment>
<accession>A0A1B3B798</accession>
<keyword evidence="8 10" id="KW-0675">Receptor</keyword>
<keyword evidence="4 10" id="KW-0812">Transmembrane</keyword>
<keyword evidence="9 10" id="KW-0807">Transducer</keyword>
<dbReference type="Pfam" id="PF02949">
    <property type="entry name" value="7tm_6"/>
    <property type="match status" value="1"/>
</dbReference>
<dbReference type="GO" id="GO:0005549">
    <property type="term" value="F:odorant binding"/>
    <property type="evidence" value="ECO:0007669"/>
    <property type="project" value="InterPro"/>
</dbReference>
<evidence type="ECO:0000256" key="10">
    <source>
        <dbReference type="RuleBase" id="RU351113"/>
    </source>
</evidence>
<proteinExistence type="evidence at transcript level"/>
<evidence type="ECO:0000256" key="7">
    <source>
        <dbReference type="ARBA" id="ARBA00023136"/>
    </source>
</evidence>
<dbReference type="EMBL" id="KU291827">
    <property type="protein sequence ID" value="AOE48077.1"/>
    <property type="molecule type" value="mRNA"/>
</dbReference>
<feature type="transmembrane region" description="Helical" evidence="10">
    <location>
        <begin position="179"/>
        <end position="206"/>
    </location>
</feature>
<dbReference type="AlphaFoldDB" id="A0A1B3B798"/>
<reference evidence="11" key="2">
    <citation type="journal article" date="2016" name="PLoS ONE">
        <title>Molecular Characterization and Sex Distribution of Chemosensory Receptor Gene Family Based on Transcriptome Analysis of Scaeva pyrastri.</title>
        <authorList>
            <person name="Li X.M."/>
            <person name="Zhu X.Y."/>
            <person name="He P."/>
            <person name="Xu L."/>
            <person name="Sun L."/>
            <person name="Chen L."/>
            <person name="Wang Z.Q."/>
            <person name="Deng D.G."/>
            <person name="Zhang Y.N."/>
        </authorList>
    </citation>
    <scope>NUCLEOTIDE SEQUENCE</scope>
</reference>
<keyword evidence="7 10" id="KW-0472">Membrane</keyword>
<feature type="transmembrane region" description="Helical" evidence="10">
    <location>
        <begin position="63"/>
        <end position="86"/>
    </location>
</feature>
<evidence type="ECO:0000256" key="9">
    <source>
        <dbReference type="ARBA" id="ARBA00023224"/>
    </source>
</evidence>
<dbReference type="GO" id="GO:0005886">
    <property type="term" value="C:plasma membrane"/>
    <property type="evidence" value="ECO:0007669"/>
    <property type="project" value="UniProtKB-SubCell"/>
</dbReference>
<dbReference type="PANTHER" id="PTHR21137:SF43">
    <property type="entry name" value="ODORANT RECEPTOR 47A-RELATED"/>
    <property type="match status" value="1"/>
</dbReference>
<dbReference type="InterPro" id="IPR004117">
    <property type="entry name" value="7tm6_olfct_rcpt"/>
</dbReference>
<dbReference type="PANTHER" id="PTHR21137">
    <property type="entry name" value="ODORANT RECEPTOR"/>
    <property type="match status" value="1"/>
</dbReference>
<evidence type="ECO:0000256" key="8">
    <source>
        <dbReference type="ARBA" id="ARBA00023170"/>
    </source>
</evidence>
<keyword evidence="2" id="KW-1003">Cell membrane</keyword>
<evidence type="ECO:0000256" key="6">
    <source>
        <dbReference type="ARBA" id="ARBA00022989"/>
    </source>
</evidence>
<keyword evidence="5 10" id="KW-0552">Olfaction</keyword>